<reference evidence="1" key="1">
    <citation type="submission" date="2022-05" db="EMBL/GenBank/DDBJ databases">
        <authorList>
            <person name="Friedrich I."/>
            <person name="Poehlein A."/>
            <person name="Schneider D."/>
            <person name="Hertel R."/>
            <person name="Daniel R."/>
        </authorList>
    </citation>
    <scope>NUCLEOTIDE SEQUENCE</scope>
</reference>
<accession>A0A9E7MUJ8</accession>
<protein>
    <submittedName>
        <fullName evidence="1">Uncharacterized protein</fullName>
    </submittedName>
</protein>
<proteinExistence type="predicted"/>
<organism evidence="1 2">
    <name type="scientific">Luteibacter phage vB_LflM-Pluto</name>
    <dbReference type="NCBI Taxonomy" id="2948611"/>
    <lineage>
        <taxon>Viruses</taxon>
        <taxon>Duplodnaviria</taxon>
        <taxon>Heunggongvirae</taxon>
        <taxon>Uroviricota</taxon>
        <taxon>Caudoviricetes</taxon>
        <taxon>Lindbergviridae</taxon>
        <taxon>Plutovirus</taxon>
        <taxon>Plutovirus pluto</taxon>
    </lineage>
</organism>
<evidence type="ECO:0000313" key="1">
    <source>
        <dbReference type="EMBL" id="USN16382.1"/>
    </source>
</evidence>
<keyword evidence="2" id="KW-1185">Reference proteome</keyword>
<name>A0A9E7MUJ8_9CAUD</name>
<gene>
    <name evidence="1" type="ORF">PLUTO_00660</name>
</gene>
<dbReference type="Proteomes" id="UP001056883">
    <property type="component" value="Segment"/>
</dbReference>
<sequence length="127" mass="14287">MTLSPGDRVKYKARLPAYFVGQTGTVLDVADHTLPVLAKVIFDDIKGVWVVNCESLERIEPQPQFHYRYEVAIHNSFGDFITSETIAAYSPPVLASSSLFKRFEHRDANEIRIKQVALILGPIPKES</sequence>
<dbReference type="EMBL" id="ON529861">
    <property type="protein sequence ID" value="USN16382.1"/>
    <property type="molecule type" value="Genomic_DNA"/>
</dbReference>
<evidence type="ECO:0000313" key="2">
    <source>
        <dbReference type="Proteomes" id="UP001056883"/>
    </source>
</evidence>